<dbReference type="eggNOG" id="COG0702">
    <property type="taxonomic scope" value="Bacteria"/>
</dbReference>
<dbReference type="STRING" id="305900.GV64_04920"/>
<dbReference type="EMBL" id="JOJP01000001">
    <property type="protein sequence ID" value="KEI70173.1"/>
    <property type="molecule type" value="Genomic_DNA"/>
</dbReference>
<dbReference type="InterPro" id="IPR001509">
    <property type="entry name" value="Epimerase_deHydtase"/>
</dbReference>
<accession>A0A081K7P7</accession>
<name>A0A081K7P7_9GAMM</name>
<gene>
    <name evidence="3" type="ORF">GV64_04920</name>
</gene>
<comment type="caution">
    <text evidence="3">The sequence shown here is derived from an EMBL/GenBank/DDBJ whole genome shotgun (WGS) entry which is preliminary data.</text>
</comment>
<evidence type="ECO:0000313" key="3">
    <source>
        <dbReference type="EMBL" id="KEI70173.1"/>
    </source>
</evidence>
<feature type="domain" description="NAD-dependent epimerase/dehydratase" evidence="2">
    <location>
        <begin position="3"/>
        <end position="111"/>
    </location>
</feature>
<dbReference type="SUPFAM" id="SSF51735">
    <property type="entry name" value="NAD(P)-binding Rossmann-fold domains"/>
    <property type="match status" value="1"/>
</dbReference>
<dbReference type="Proteomes" id="UP000027997">
    <property type="component" value="Unassembled WGS sequence"/>
</dbReference>
<evidence type="ECO:0000259" key="2">
    <source>
        <dbReference type="Pfam" id="PF01370"/>
    </source>
</evidence>
<sequence>MKVVITGSTGMVGKAVLLECLASHRVESVLIINRHPVNIQHPKLKEIIHRDFSDFSSLSDELAGYDACFYCMGISAFRMSEQDYSRITFDFTKAFAETFISASPDSVFIYVSGTGTDSSESGQVMWARVKGRVENRILTMGFKDAYAFRPGAIYPVKGVQSKTRLYNLIYKLMVPLYPLLKHLTPIIESDQLGQAMINVVLHPQDKKHLENKALIRLAESL</sequence>
<dbReference type="AlphaFoldDB" id="A0A081K7P7"/>
<dbReference type="RefSeq" id="WP_020584076.1">
    <property type="nucleotide sequence ID" value="NZ_JOJP01000001.1"/>
</dbReference>
<keyword evidence="4" id="KW-1185">Reference proteome</keyword>
<evidence type="ECO:0000313" key="4">
    <source>
        <dbReference type="Proteomes" id="UP000027997"/>
    </source>
</evidence>
<proteinExistence type="predicted"/>
<dbReference type="InterPro" id="IPR036291">
    <property type="entry name" value="NAD(P)-bd_dom_sf"/>
</dbReference>
<dbReference type="GO" id="GO:0016020">
    <property type="term" value="C:membrane"/>
    <property type="evidence" value="ECO:0007669"/>
    <property type="project" value="UniProtKB-SubCell"/>
</dbReference>
<protein>
    <submittedName>
        <fullName evidence="3">Epimerase</fullName>
    </submittedName>
</protein>
<evidence type="ECO:0000256" key="1">
    <source>
        <dbReference type="ARBA" id="ARBA00004370"/>
    </source>
</evidence>
<comment type="subcellular location">
    <subcellularLocation>
        <location evidence="1">Membrane</location>
    </subcellularLocation>
</comment>
<dbReference type="Pfam" id="PF01370">
    <property type="entry name" value="Epimerase"/>
    <property type="match status" value="1"/>
</dbReference>
<dbReference type="PANTHER" id="PTHR14097:SF8">
    <property type="entry name" value="NAD(P)-BINDING DOMAIN-CONTAINING PROTEIN"/>
    <property type="match status" value="1"/>
</dbReference>
<dbReference type="Gene3D" id="3.40.50.720">
    <property type="entry name" value="NAD(P)-binding Rossmann-like Domain"/>
    <property type="match status" value="1"/>
</dbReference>
<dbReference type="PANTHER" id="PTHR14097">
    <property type="entry name" value="OXIDOREDUCTASE HTATIP2"/>
    <property type="match status" value="1"/>
</dbReference>
<organism evidence="3 4">
    <name type="scientific">Endozoicomonas elysicola</name>
    <dbReference type="NCBI Taxonomy" id="305900"/>
    <lineage>
        <taxon>Bacteria</taxon>
        <taxon>Pseudomonadati</taxon>
        <taxon>Pseudomonadota</taxon>
        <taxon>Gammaproteobacteria</taxon>
        <taxon>Oceanospirillales</taxon>
        <taxon>Endozoicomonadaceae</taxon>
        <taxon>Endozoicomonas</taxon>
    </lineage>
</organism>
<reference evidence="3 4" key="1">
    <citation type="submission" date="2014-06" db="EMBL/GenBank/DDBJ databases">
        <title>Whole Genome Sequences of Three Symbiotic Endozoicomonas Bacteria.</title>
        <authorList>
            <person name="Neave M.J."/>
            <person name="Apprill A."/>
            <person name="Voolstra C.R."/>
        </authorList>
    </citation>
    <scope>NUCLEOTIDE SEQUENCE [LARGE SCALE GENOMIC DNA]</scope>
    <source>
        <strain evidence="3 4">DSM 22380</strain>
    </source>
</reference>